<gene>
    <name evidence="8" type="ORF">A9O67_12285</name>
</gene>
<evidence type="ECO:0000256" key="1">
    <source>
        <dbReference type="ARBA" id="ARBA00004651"/>
    </source>
</evidence>
<protein>
    <submittedName>
        <fullName evidence="8">Cytochrome B</fullName>
    </submittedName>
</protein>
<dbReference type="GO" id="GO:0009055">
    <property type="term" value="F:electron transfer activity"/>
    <property type="evidence" value="ECO:0007669"/>
    <property type="project" value="InterPro"/>
</dbReference>
<evidence type="ECO:0000259" key="7">
    <source>
        <dbReference type="Pfam" id="PF01292"/>
    </source>
</evidence>
<comment type="subcellular location">
    <subcellularLocation>
        <location evidence="1">Cell membrane</location>
        <topology evidence="1">Multi-pass membrane protein</topology>
    </subcellularLocation>
</comment>
<dbReference type="Proteomes" id="UP000091969">
    <property type="component" value="Unassembled WGS sequence"/>
</dbReference>
<dbReference type="GO" id="GO:0022904">
    <property type="term" value="P:respiratory electron transport chain"/>
    <property type="evidence" value="ECO:0007669"/>
    <property type="project" value="InterPro"/>
</dbReference>
<evidence type="ECO:0000256" key="5">
    <source>
        <dbReference type="ARBA" id="ARBA00023136"/>
    </source>
</evidence>
<reference evidence="8 9" key="1">
    <citation type="submission" date="2016-06" db="EMBL/GenBank/DDBJ databases">
        <title>Genome sequence of Tepidimonas fonticaldi PL17.</title>
        <authorList>
            <person name="Pinnaka A.K."/>
        </authorList>
    </citation>
    <scope>NUCLEOTIDE SEQUENCE [LARGE SCALE GENOMIC DNA]</scope>
    <source>
        <strain evidence="8 9">PL17</strain>
    </source>
</reference>
<dbReference type="Gene3D" id="1.20.950.20">
    <property type="entry name" value="Transmembrane di-heme cytochromes, Chain C"/>
    <property type="match status" value="1"/>
</dbReference>
<dbReference type="Pfam" id="PF01292">
    <property type="entry name" value="Ni_hydr_CYTB"/>
    <property type="match status" value="1"/>
</dbReference>
<dbReference type="OrthoDB" id="196472at2"/>
<feature type="domain" description="Cytochrome b561 bacterial/Ni-hydrogenase" evidence="7">
    <location>
        <begin position="16"/>
        <end position="190"/>
    </location>
</feature>
<sequence>MTSAPHPNTDHIPVRVWDLPTRLFHWLLVAAVVGLVITGNLGGNWMTWHQRLGYAVLALLVFRLLWGLVGGRWSRFRHFVRGPGAVLDYLRGRRRPHDEVGHSPLGALSVLAMLAVLAVQVGTGLISDDEIAFVGPLARFVASDTAYAATAFHKSWGKLLVLGLIALHIAAIAYYRLRRGKSLLPAMLHGDKPLPPDTPASADGWRQRLLALAVAAASVAATVAVVNLGNP</sequence>
<comment type="caution">
    <text evidence="8">The sequence shown here is derived from an EMBL/GenBank/DDBJ whole genome shotgun (WGS) entry which is preliminary data.</text>
</comment>
<dbReference type="RefSeq" id="WP_068606858.1">
    <property type="nucleotide sequence ID" value="NZ_LZDH01000011.1"/>
</dbReference>
<dbReference type="PANTHER" id="PTHR30485">
    <property type="entry name" value="NI/FE-HYDROGENASE 1 B-TYPE CYTOCHROME SUBUNIT"/>
    <property type="match status" value="1"/>
</dbReference>
<dbReference type="AlphaFoldDB" id="A0A1A6DY94"/>
<evidence type="ECO:0000313" key="9">
    <source>
        <dbReference type="Proteomes" id="UP000091969"/>
    </source>
</evidence>
<dbReference type="SUPFAM" id="SSF81342">
    <property type="entry name" value="Transmembrane di-heme cytochromes"/>
    <property type="match status" value="1"/>
</dbReference>
<accession>A0A1A6DY94</accession>
<dbReference type="InterPro" id="IPR051542">
    <property type="entry name" value="Hydrogenase_cytochrome"/>
</dbReference>
<name>A0A1A6DY94_9BURK</name>
<feature type="transmembrane region" description="Helical" evidence="6">
    <location>
        <begin position="23"/>
        <end position="46"/>
    </location>
</feature>
<keyword evidence="4 6" id="KW-1133">Transmembrane helix</keyword>
<evidence type="ECO:0000256" key="4">
    <source>
        <dbReference type="ARBA" id="ARBA00022989"/>
    </source>
</evidence>
<feature type="transmembrane region" description="Helical" evidence="6">
    <location>
        <begin position="52"/>
        <end position="71"/>
    </location>
</feature>
<dbReference type="EMBL" id="LZDH01000011">
    <property type="protein sequence ID" value="OBS31750.1"/>
    <property type="molecule type" value="Genomic_DNA"/>
</dbReference>
<dbReference type="PANTHER" id="PTHR30485:SF2">
    <property type="entry name" value="BLL0597 PROTEIN"/>
    <property type="match status" value="1"/>
</dbReference>
<proteinExistence type="predicted"/>
<evidence type="ECO:0000256" key="6">
    <source>
        <dbReference type="SAM" id="Phobius"/>
    </source>
</evidence>
<evidence type="ECO:0000256" key="3">
    <source>
        <dbReference type="ARBA" id="ARBA00022692"/>
    </source>
</evidence>
<feature type="transmembrane region" description="Helical" evidence="6">
    <location>
        <begin position="105"/>
        <end position="126"/>
    </location>
</feature>
<dbReference type="InterPro" id="IPR011577">
    <property type="entry name" value="Cyt_b561_bac/Ni-Hgenase"/>
</dbReference>
<dbReference type="STRING" id="1101373.A9O67_12285"/>
<evidence type="ECO:0000313" key="8">
    <source>
        <dbReference type="EMBL" id="OBS31750.1"/>
    </source>
</evidence>
<dbReference type="InterPro" id="IPR016174">
    <property type="entry name" value="Di-haem_cyt_TM"/>
</dbReference>
<feature type="transmembrane region" description="Helical" evidence="6">
    <location>
        <begin position="159"/>
        <end position="177"/>
    </location>
</feature>
<keyword evidence="9" id="KW-1185">Reference proteome</keyword>
<organism evidence="8 9">
    <name type="scientific">Tepidimonas fonticaldi</name>
    <dbReference type="NCBI Taxonomy" id="1101373"/>
    <lineage>
        <taxon>Bacteria</taxon>
        <taxon>Pseudomonadati</taxon>
        <taxon>Pseudomonadota</taxon>
        <taxon>Betaproteobacteria</taxon>
        <taxon>Burkholderiales</taxon>
        <taxon>Tepidimonas</taxon>
    </lineage>
</organism>
<keyword evidence="5 6" id="KW-0472">Membrane</keyword>
<feature type="transmembrane region" description="Helical" evidence="6">
    <location>
        <begin position="209"/>
        <end position="229"/>
    </location>
</feature>
<dbReference type="GO" id="GO:0005886">
    <property type="term" value="C:plasma membrane"/>
    <property type="evidence" value="ECO:0007669"/>
    <property type="project" value="UniProtKB-SubCell"/>
</dbReference>
<keyword evidence="3 6" id="KW-0812">Transmembrane</keyword>
<keyword evidence="2" id="KW-1003">Cell membrane</keyword>
<dbReference type="GO" id="GO:0020037">
    <property type="term" value="F:heme binding"/>
    <property type="evidence" value="ECO:0007669"/>
    <property type="project" value="TreeGrafter"/>
</dbReference>
<evidence type="ECO:0000256" key="2">
    <source>
        <dbReference type="ARBA" id="ARBA00022475"/>
    </source>
</evidence>